<proteinExistence type="predicted"/>
<sequence>MIFRTKPARYLYNNVLIYQQIKMIYTRDLFYTQAPLHHFQFQEDW</sequence>
<organism evidence="1">
    <name type="scientific">Rhizophora mucronata</name>
    <name type="common">Asiatic mangrove</name>
    <dbReference type="NCBI Taxonomy" id="61149"/>
    <lineage>
        <taxon>Eukaryota</taxon>
        <taxon>Viridiplantae</taxon>
        <taxon>Streptophyta</taxon>
        <taxon>Embryophyta</taxon>
        <taxon>Tracheophyta</taxon>
        <taxon>Spermatophyta</taxon>
        <taxon>Magnoliopsida</taxon>
        <taxon>eudicotyledons</taxon>
        <taxon>Gunneridae</taxon>
        <taxon>Pentapetalae</taxon>
        <taxon>rosids</taxon>
        <taxon>fabids</taxon>
        <taxon>Malpighiales</taxon>
        <taxon>Rhizophoraceae</taxon>
        <taxon>Rhizophora</taxon>
    </lineage>
</organism>
<evidence type="ECO:0000313" key="1">
    <source>
        <dbReference type="EMBL" id="MBX69509.1"/>
    </source>
</evidence>
<protein>
    <submittedName>
        <fullName evidence="1">Uncharacterized protein</fullName>
    </submittedName>
</protein>
<dbReference type="EMBL" id="GGEC01089025">
    <property type="protein sequence ID" value="MBX69509.1"/>
    <property type="molecule type" value="Transcribed_RNA"/>
</dbReference>
<dbReference type="AlphaFoldDB" id="A0A2P2QR54"/>
<name>A0A2P2QR54_RHIMU</name>
<reference evidence="1" key="1">
    <citation type="submission" date="2018-02" db="EMBL/GenBank/DDBJ databases">
        <title>Rhizophora mucronata_Transcriptome.</title>
        <authorList>
            <person name="Meera S.P."/>
            <person name="Sreeshan A."/>
            <person name="Augustine A."/>
        </authorList>
    </citation>
    <scope>NUCLEOTIDE SEQUENCE</scope>
    <source>
        <tissue evidence="1">Leaf</tissue>
    </source>
</reference>
<accession>A0A2P2QR54</accession>